<dbReference type="InterPro" id="IPR000847">
    <property type="entry name" value="LysR_HTH_N"/>
</dbReference>
<feature type="domain" description="HTH lysR-type" evidence="5">
    <location>
        <begin position="1"/>
        <end position="58"/>
    </location>
</feature>
<evidence type="ECO:0000256" key="4">
    <source>
        <dbReference type="ARBA" id="ARBA00023163"/>
    </source>
</evidence>
<reference evidence="6 7" key="1">
    <citation type="submission" date="2020-08" db="EMBL/GenBank/DDBJ databases">
        <title>Sequencing the genomes of 1000 actinobacteria strains.</title>
        <authorList>
            <person name="Klenk H.-P."/>
        </authorList>
    </citation>
    <scope>NUCLEOTIDE SEQUENCE [LARGE SCALE GENOMIC DNA]</scope>
    <source>
        <strain evidence="6 7">DSM 45507</strain>
    </source>
</reference>
<evidence type="ECO:0000256" key="3">
    <source>
        <dbReference type="ARBA" id="ARBA00023125"/>
    </source>
</evidence>
<dbReference type="Pfam" id="PF03466">
    <property type="entry name" value="LysR_substrate"/>
    <property type="match status" value="1"/>
</dbReference>
<dbReference type="CDD" id="cd08414">
    <property type="entry name" value="PBP2_LTTR_aromatics_like"/>
    <property type="match status" value="1"/>
</dbReference>
<dbReference type="GO" id="GO:0003700">
    <property type="term" value="F:DNA-binding transcription factor activity"/>
    <property type="evidence" value="ECO:0007669"/>
    <property type="project" value="InterPro"/>
</dbReference>
<keyword evidence="7" id="KW-1185">Reference proteome</keyword>
<dbReference type="GO" id="GO:0032993">
    <property type="term" value="C:protein-DNA complex"/>
    <property type="evidence" value="ECO:0007669"/>
    <property type="project" value="TreeGrafter"/>
</dbReference>
<organism evidence="6 7">
    <name type="scientific">Nonomuraea jabiensis</name>
    <dbReference type="NCBI Taxonomy" id="882448"/>
    <lineage>
        <taxon>Bacteria</taxon>
        <taxon>Bacillati</taxon>
        <taxon>Actinomycetota</taxon>
        <taxon>Actinomycetes</taxon>
        <taxon>Streptosporangiales</taxon>
        <taxon>Streptosporangiaceae</taxon>
        <taxon>Nonomuraea</taxon>
    </lineage>
</organism>
<dbReference type="PANTHER" id="PTHR30346">
    <property type="entry name" value="TRANSCRIPTIONAL DUAL REGULATOR HCAR-RELATED"/>
    <property type="match status" value="1"/>
</dbReference>
<comment type="similarity">
    <text evidence="1">Belongs to the LysR transcriptional regulatory family.</text>
</comment>
<keyword evidence="3 6" id="KW-0238">DNA-binding</keyword>
<dbReference type="InterPro" id="IPR036390">
    <property type="entry name" value="WH_DNA-bd_sf"/>
</dbReference>
<evidence type="ECO:0000256" key="1">
    <source>
        <dbReference type="ARBA" id="ARBA00009437"/>
    </source>
</evidence>
<dbReference type="EMBL" id="JACHMB010000001">
    <property type="protein sequence ID" value="MBB5782010.1"/>
    <property type="molecule type" value="Genomic_DNA"/>
</dbReference>
<evidence type="ECO:0000313" key="6">
    <source>
        <dbReference type="EMBL" id="MBB5782010.1"/>
    </source>
</evidence>
<evidence type="ECO:0000313" key="7">
    <source>
        <dbReference type="Proteomes" id="UP000579153"/>
    </source>
</evidence>
<comment type="caution">
    <text evidence="6">The sequence shown here is derived from an EMBL/GenBank/DDBJ whole genome shotgun (WGS) entry which is preliminary data.</text>
</comment>
<dbReference type="Gene3D" id="3.40.190.10">
    <property type="entry name" value="Periplasmic binding protein-like II"/>
    <property type="match status" value="2"/>
</dbReference>
<dbReference type="PANTHER" id="PTHR30346:SF0">
    <property type="entry name" value="HCA OPERON TRANSCRIPTIONAL ACTIVATOR HCAR"/>
    <property type="match status" value="1"/>
</dbReference>
<dbReference type="PROSITE" id="PS50931">
    <property type="entry name" value="HTH_LYSR"/>
    <property type="match status" value="1"/>
</dbReference>
<dbReference type="GO" id="GO:0003677">
    <property type="term" value="F:DNA binding"/>
    <property type="evidence" value="ECO:0007669"/>
    <property type="project" value="UniProtKB-KW"/>
</dbReference>
<dbReference type="Gene3D" id="1.10.10.10">
    <property type="entry name" value="Winged helix-like DNA-binding domain superfamily/Winged helix DNA-binding domain"/>
    <property type="match status" value="1"/>
</dbReference>
<evidence type="ECO:0000259" key="5">
    <source>
        <dbReference type="PROSITE" id="PS50931"/>
    </source>
</evidence>
<dbReference type="Pfam" id="PF00126">
    <property type="entry name" value="HTH_1"/>
    <property type="match status" value="1"/>
</dbReference>
<dbReference type="SUPFAM" id="SSF53850">
    <property type="entry name" value="Periplasmic binding protein-like II"/>
    <property type="match status" value="1"/>
</dbReference>
<gene>
    <name evidence="6" type="ORF">HD596_008766</name>
</gene>
<evidence type="ECO:0000256" key="2">
    <source>
        <dbReference type="ARBA" id="ARBA00023015"/>
    </source>
</evidence>
<sequence>MELRDIEIFLALAEELHFGRTAERLCVSPSRITQAIKKQERQIGALLFERTNRAVRLTPIGEQLHRDLSAGYRQIRRGIETAADAARGTSGVLTLGTIGPHSLAISHVLDLFRTRHPSARLQHREIQPPSPLELLRSGDVDVAVLWLPVCESDLTVGPVLHTSQVLLMVADTHPYAERDSICLEDLGDCAVVQGGSIPPYMEETFNPYRTPAGRPIRRGPKVSTWQECLTVVSSGQVVAGVTDETADFYSWPGLAFLPIRDARLCEWALVWRTADETPLIRALANTADAVANTRDAPTYRDF</sequence>
<keyword evidence="4" id="KW-0804">Transcription</keyword>
<protein>
    <submittedName>
        <fullName evidence="6">DNA-binding transcriptional LysR family regulator</fullName>
    </submittedName>
</protein>
<dbReference type="InterPro" id="IPR036388">
    <property type="entry name" value="WH-like_DNA-bd_sf"/>
</dbReference>
<dbReference type="FunFam" id="1.10.10.10:FF:000001">
    <property type="entry name" value="LysR family transcriptional regulator"/>
    <property type="match status" value="1"/>
</dbReference>
<dbReference type="InterPro" id="IPR005119">
    <property type="entry name" value="LysR_subst-bd"/>
</dbReference>
<accession>A0A7W9GDW8</accession>
<dbReference type="SUPFAM" id="SSF46785">
    <property type="entry name" value="Winged helix' DNA-binding domain"/>
    <property type="match status" value="1"/>
</dbReference>
<keyword evidence="2" id="KW-0805">Transcription regulation</keyword>
<dbReference type="RefSeq" id="WP_185075196.1">
    <property type="nucleotide sequence ID" value="NZ_JACHMB010000001.1"/>
</dbReference>
<dbReference type="AlphaFoldDB" id="A0A7W9GDW8"/>
<name>A0A7W9GDW8_9ACTN</name>
<proteinExistence type="inferred from homology"/>
<dbReference type="Proteomes" id="UP000579153">
    <property type="component" value="Unassembled WGS sequence"/>
</dbReference>